<feature type="repeat" description="ARM" evidence="2">
    <location>
        <begin position="395"/>
        <end position="423"/>
    </location>
</feature>
<dbReference type="SUPFAM" id="SSF48371">
    <property type="entry name" value="ARM repeat"/>
    <property type="match status" value="2"/>
</dbReference>
<evidence type="ECO:0000313" key="7">
    <source>
        <dbReference type="Proteomes" id="UP001187343"/>
    </source>
</evidence>
<dbReference type="InterPro" id="IPR016024">
    <property type="entry name" value="ARM-type_fold"/>
</dbReference>
<feature type="region of interest" description="Disordered" evidence="3">
    <location>
        <begin position="640"/>
        <end position="706"/>
    </location>
</feature>
<feature type="domain" description="EDR1/CTR1/ARMC3-like peptidase-like" evidence="4">
    <location>
        <begin position="718"/>
        <end position="855"/>
    </location>
</feature>
<sequence>MALPVTPKLDQPTAEHAPHSSKHDMEWSSRPVKYLISDMGKKVKKEAEPFLKDVFDPLPIEGKTAATAVLMLSSPEEEVLAKACEAIHKFAEKGDENKTSLMCLGAIEPLSRLISHEDKTVRRNAVMALGVMASNNEVKKCLKTLDVIPAIISKLSPEENVVVHEFATLCLISLSVDFSCKVQIFEHKGLEPLIQLLSSPDPDVKKNSVECIFNLVQDFQNRAALQRLNGLPPLLELLRSEFPVIQQLALRTTENITTDSETRVAFGNVQGFDTILEILGTKEFSDLHEGALRVILNCLEDSESMQLIQTLGGLEQLLQFVGTSTLPEAQANAVKAIARMAQSSENRKFLHERNVEKTLTDLLMQENENVRTAACQAVATVSKNHSSRDTFRCLDAIKPIVQLLNSEGSELRMAAAEALSSLTISNNLNAYAIYDVEGDKLLVRQLRDSCTGAAVYATSVLTNMASQEDLRKSILANEAMPALVELLHSTDNNILINATQAVATLACDAEARLELRNVGGLTPLVQLLKSVNAEIRRNASWAVCVCANDELTALELCNAGALEILQEINLSPNRNNKFSELALQKLLDSNLSLKYSLTGHLSASDITTDGFYDPGQIRMGHQVPTLEEISKQAVNQHRATIAVNGKPPDQFITKGADDHKQDSPTETTASSVLSSKRSSKTPSKMKGKGQKEDEKKKDEDEYKPQPEMMVDEAWSLPYDAAFHNLVKKAVESILPLQDEVKMYTALAKLVCDAMGGQVEPDKLHDFLWELHISELKVEACSNIILIGKINKGTYFHRALLYKVLADRIGLSCSLTRGEYNRAWNKIFITGPKKTYGYSQPECYIIDLMHQPGNLMKSNSPAALAYQTI</sequence>
<dbReference type="GO" id="GO:0048513">
    <property type="term" value="P:animal organ development"/>
    <property type="evidence" value="ECO:0007669"/>
    <property type="project" value="UniProtKB-ARBA"/>
</dbReference>
<dbReference type="PANTHER" id="PTHR46618:SF1">
    <property type="entry name" value="ARMADILLO REPEAT-CONTAINING PROTEIN 3"/>
    <property type="match status" value="1"/>
</dbReference>
<reference evidence="6" key="1">
    <citation type="submission" date="2023-08" db="EMBL/GenBank/DDBJ databases">
        <title>Chromosome-level Genome Assembly of mud carp (Cirrhinus molitorella).</title>
        <authorList>
            <person name="Liu H."/>
        </authorList>
    </citation>
    <scope>NUCLEOTIDE SEQUENCE</scope>
    <source>
        <strain evidence="6">Prfri</strain>
        <tissue evidence="6">Muscle</tissue>
    </source>
</reference>
<dbReference type="InterPro" id="IPR058678">
    <property type="entry name" value="ARM_PUB"/>
</dbReference>
<dbReference type="SMART" id="SM00185">
    <property type="entry name" value="ARM"/>
    <property type="match status" value="9"/>
</dbReference>
<dbReference type="InterPro" id="IPR055164">
    <property type="entry name" value="EDR1/CTR1/ARMC3-like_pept-like"/>
</dbReference>
<dbReference type="Pfam" id="PF14381">
    <property type="entry name" value="EDR1_CTR1_ARMC3_pept"/>
    <property type="match status" value="1"/>
</dbReference>
<protein>
    <recommendedName>
        <fullName evidence="8">Armadillo repeat-containing protein 3</fullName>
    </recommendedName>
</protein>
<dbReference type="Proteomes" id="UP001187343">
    <property type="component" value="Unassembled WGS sequence"/>
</dbReference>
<organism evidence="6 7">
    <name type="scientific">Cirrhinus molitorella</name>
    <name type="common">mud carp</name>
    <dbReference type="NCBI Taxonomy" id="172907"/>
    <lineage>
        <taxon>Eukaryota</taxon>
        <taxon>Metazoa</taxon>
        <taxon>Chordata</taxon>
        <taxon>Craniata</taxon>
        <taxon>Vertebrata</taxon>
        <taxon>Euteleostomi</taxon>
        <taxon>Actinopterygii</taxon>
        <taxon>Neopterygii</taxon>
        <taxon>Teleostei</taxon>
        <taxon>Ostariophysi</taxon>
        <taxon>Cypriniformes</taxon>
        <taxon>Cyprinidae</taxon>
        <taxon>Labeoninae</taxon>
        <taxon>Labeonini</taxon>
        <taxon>Cirrhinus</taxon>
    </lineage>
</organism>
<feature type="compositionally biased region" description="Basic and acidic residues" evidence="3">
    <location>
        <begin position="689"/>
        <end position="704"/>
    </location>
</feature>
<accession>A0AA88P4K3</accession>
<gene>
    <name evidence="6" type="ORF">Q8A67_024386</name>
</gene>
<keyword evidence="1" id="KW-0677">Repeat</keyword>
<feature type="compositionally biased region" description="Basic and acidic residues" evidence="3">
    <location>
        <begin position="16"/>
        <end position="26"/>
    </location>
</feature>
<dbReference type="EMBL" id="JAUYZG010000024">
    <property type="protein sequence ID" value="KAK2869994.1"/>
    <property type="molecule type" value="Genomic_DNA"/>
</dbReference>
<feature type="repeat" description="ARM" evidence="2">
    <location>
        <begin position="478"/>
        <end position="520"/>
    </location>
</feature>
<dbReference type="AlphaFoldDB" id="A0AA88P4K3"/>
<dbReference type="InterPro" id="IPR011989">
    <property type="entry name" value="ARM-like"/>
</dbReference>
<feature type="region of interest" description="Disordered" evidence="3">
    <location>
        <begin position="1"/>
        <end position="26"/>
    </location>
</feature>
<dbReference type="Pfam" id="PF25598">
    <property type="entry name" value="ARM_PUB"/>
    <property type="match status" value="1"/>
</dbReference>
<dbReference type="PROSITE" id="PS50176">
    <property type="entry name" value="ARM_REPEAT"/>
    <property type="match status" value="3"/>
</dbReference>
<dbReference type="PANTHER" id="PTHR46618">
    <property type="entry name" value="ARMADILLO REPEAT-CONTAINING PROTEIN 3"/>
    <property type="match status" value="1"/>
</dbReference>
<keyword evidence="7" id="KW-1185">Reference proteome</keyword>
<evidence type="ECO:0008006" key="8">
    <source>
        <dbReference type="Google" id="ProtNLM"/>
    </source>
</evidence>
<feature type="compositionally biased region" description="Basic residues" evidence="3">
    <location>
        <begin position="677"/>
        <end position="688"/>
    </location>
</feature>
<evidence type="ECO:0000259" key="4">
    <source>
        <dbReference type="Pfam" id="PF14381"/>
    </source>
</evidence>
<evidence type="ECO:0000256" key="2">
    <source>
        <dbReference type="PROSITE-ProRule" id="PRU00259"/>
    </source>
</evidence>
<name>A0AA88P4K3_9TELE</name>
<evidence type="ECO:0000256" key="3">
    <source>
        <dbReference type="SAM" id="MobiDB-lite"/>
    </source>
</evidence>
<dbReference type="Pfam" id="PF00514">
    <property type="entry name" value="Arm"/>
    <property type="match status" value="2"/>
</dbReference>
<dbReference type="InterPro" id="IPR052441">
    <property type="entry name" value="Armadillo-Ser/Thr_Kinase"/>
</dbReference>
<evidence type="ECO:0000256" key="1">
    <source>
        <dbReference type="ARBA" id="ARBA00022737"/>
    </source>
</evidence>
<comment type="caution">
    <text evidence="6">The sequence shown here is derived from an EMBL/GenBank/DDBJ whole genome shotgun (WGS) entry which is preliminary data.</text>
</comment>
<evidence type="ECO:0000259" key="5">
    <source>
        <dbReference type="Pfam" id="PF25598"/>
    </source>
</evidence>
<feature type="domain" description="U-box" evidence="5">
    <location>
        <begin position="324"/>
        <end position="562"/>
    </location>
</feature>
<proteinExistence type="predicted"/>
<feature type="repeat" description="ARM" evidence="2">
    <location>
        <begin position="188"/>
        <end position="230"/>
    </location>
</feature>
<evidence type="ECO:0000313" key="6">
    <source>
        <dbReference type="EMBL" id="KAK2869994.1"/>
    </source>
</evidence>
<dbReference type="InterPro" id="IPR000225">
    <property type="entry name" value="Armadillo"/>
</dbReference>
<dbReference type="Gene3D" id="1.25.10.10">
    <property type="entry name" value="Leucine-rich Repeat Variant"/>
    <property type="match status" value="2"/>
</dbReference>